<keyword evidence="7" id="KW-1185">Reference proteome</keyword>
<name>A0ABP8GUC9_9BACT</name>
<dbReference type="InterPro" id="IPR002125">
    <property type="entry name" value="CMP_dCMP_dom"/>
</dbReference>
<dbReference type="InterPro" id="IPR050202">
    <property type="entry name" value="Cyt/Deoxycyt_deaminase"/>
</dbReference>
<evidence type="ECO:0000259" key="5">
    <source>
        <dbReference type="PROSITE" id="PS51747"/>
    </source>
</evidence>
<evidence type="ECO:0000256" key="4">
    <source>
        <dbReference type="ARBA" id="ARBA00022833"/>
    </source>
</evidence>
<keyword evidence="2" id="KW-0479">Metal-binding</keyword>
<dbReference type="CDD" id="cd01283">
    <property type="entry name" value="cytidine_deaminase"/>
    <property type="match status" value="1"/>
</dbReference>
<dbReference type="PANTHER" id="PTHR11644:SF2">
    <property type="entry name" value="CYTIDINE DEAMINASE"/>
    <property type="match status" value="1"/>
</dbReference>
<dbReference type="InterPro" id="IPR016192">
    <property type="entry name" value="APOBEC/CMP_deaminase_Zn-bd"/>
</dbReference>
<feature type="domain" description="CMP/dCMP-type deaminase" evidence="5">
    <location>
        <begin position="34"/>
        <end position="171"/>
    </location>
</feature>
<keyword evidence="4" id="KW-0862">Zinc</keyword>
<dbReference type="Proteomes" id="UP001501725">
    <property type="component" value="Unassembled WGS sequence"/>
</dbReference>
<comment type="caution">
    <text evidence="6">The sequence shown here is derived from an EMBL/GenBank/DDBJ whole genome shotgun (WGS) entry which is preliminary data.</text>
</comment>
<dbReference type="PROSITE" id="PS00903">
    <property type="entry name" value="CYT_DCMP_DEAMINASES_1"/>
    <property type="match status" value="1"/>
</dbReference>
<evidence type="ECO:0000256" key="2">
    <source>
        <dbReference type="ARBA" id="ARBA00022723"/>
    </source>
</evidence>
<dbReference type="NCBIfam" id="NF004064">
    <property type="entry name" value="PRK05578.1"/>
    <property type="match status" value="1"/>
</dbReference>
<comment type="similarity">
    <text evidence="1">Belongs to the cytidine and deoxycytidylate deaminase family.</text>
</comment>
<accession>A0ABP8GUC9</accession>
<dbReference type="SUPFAM" id="SSF53927">
    <property type="entry name" value="Cytidine deaminase-like"/>
    <property type="match status" value="1"/>
</dbReference>
<dbReference type="PROSITE" id="PS51747">
    <property type="entry name" value="CYT_DCMP_DEAMINASES_2"/>
    <property type="match status" value="1"/>
</dbReference>
<dbReference type="PANTHER" id="PTHR11644">
    <property type="entry name" value="CYTIDINE DEAMINASE"/>
    <property type="match status" value="1"/>
</dbReference>
<organism evidence="6 7">
    <name type="scientific">Flaviaesturariibacter amylovorans</name>
    <dbReference type="NCBI Taxonomy" id="1084520"/>
    <lineage>
        <taxon>Bacteria</taxon>
        <taxon>Pseudomonadati</taxon>
        <taxon>Bacteroidota</taxon>
        <taxon>Chitinophagia</taxon>
        <taxon>Chitinophagales</taxon>
        <taxon>Chitinophagaceae</taxon>
        <taxon>Flaviaestuariibacter</taxon>
    </lineage>
</organism>
<dbReference type="InterPro" id="IPR016193">
    <property type="entry name" value="Cytidine_deaminase-like"/>
</dbReference>
<keyword evidence="3" id="KW-0378">Hydrolase</keyword>
<sequence>MNKNVIRQPKDKKMKETKFEFNYKVYDSIEELDEQEQWLLNEAREVTANAYAPYSHFQVGAVARLANGEIITGSNQENASFPVGLCAERVLLASASSVFPRVPVDVIAISYKGEGHASDHPISPCGICRQSLQEFESRLGHPIKMILGGMTGVVYVIDSAKLLLPLAFTSEELR</sequence>
<evidence type="ECO:0000313" key="7">
    <source>
        <dbReference type="Proteomes" id="UP001501725"/>
    </source>
</evidence>
<evidence type="ECO:0000256" key="3">
    <source>
        <dbReference type="ARBA" id="ARBA00022801"/>
    </source>
</evidence>
<protein>
    <submittedName>
        <fullName evidence="6">Cytidine deaminase</fullName>
    </submittedName>
</protein>
<reference evidence="7" key="1">
    <citation type="journal article" date="2019" name="Int. J. Syst. Evol. Microbiol.">
        <title>The Global Catalogue of Microorganisms (GCM) 10K type strain sequencing project: providing services to taxonomists for standard genome sequencing and annotation.</title>
        <authorList>
            <consortium name="The Broad Institute Genomics Platform"/>
            <consortium name="The Broad Institute Genome Sequencing Center for Infectious Disease"/>
            <person name="Wu L."/>
            <person name="Ma J."/>
        </authorList>
    </citation>
    <scope>NUCLEOTIDE SEQUENCE [LARGE SCALE GENOMIC DNA]</scope>
    <source>
        <strain evidence="7">JCM 17919</strain>
    </source>
</reference>
<dbReference type="Gene3D" id="3.40.140.10">
    <property type="entry name" value="Cytidine Deaminase, domain 2"/>
    <property type="match status" value="1"/>
</dbReference>
<evidence type="ECO:0000256" key="1">
    <source>
        <dbReference type="ARBA" id="ARBA00006576"/>
    </source>
</evidence>
<dbReference type="Pfam" id="PF00383">
    <property type="entry name" value="dCMP_cyt_deam_1"/>
    <property type="match status" value="1"/>
</dbReference>
<dbReference type="EMBL" id="BAABGY010000007">
    <property type="protein sequence ID" value="GAA4329844.1"/>
    <property type="molecule type" value="Genomic_DNA"/>
</dbReference>
<proteinExistence type="inferred from homology"/>
<evidence type="ECO:0000313" key="6">
    <source>
        <dbReference type="EMBL" id="GAA4329844.1"/>
    </source>
</evidence>
<gene>
    <name evidence="6" type="primary">cdd</name>
    <name evidence="6" type="ORF">GCM10023184_20700</name>
</gene>